<keyword evidence="7" id="KW-1185">Reference proteome</keyword>
<dbReference type="AlphaFoldDB" id="A0A7J6XGH6"/>
<dbReference type="InterPro" id="IPR010851">
    <property type="entry name" value="DEFL"/>
</dbReference>
<evidence type="ECO:0000256" key="4">
    <source>
        <dbReference type="ARBA" id="ARBA00022821"/>
    </source>
</evidence>
<evidence type="ECO:0000313" key="7">
    <source>
        <dbReference type="Proteomes" id="UP000554482"/>
    </source>
</evidence>
<evidence type="ECO:0000313" key="6">
    <source>
        <dbReference type="EMBL" id="KAF5208188.1"/>
    </source>
</evidence>
<accession>A0A7J6XGH6</accession>
<organism evidence="6 7">
    <name type="scientific">Thalictrum thalictroides</name>
    <name type="common">Rue-anemone</name>
    <name type="synonym">Anemone thalictroides</name>
    <dbReference type="NCBI Taxonomy" id="46969"/>
    <lineage>
        <taxon>Eukaryota</taxon>
        <taxon>Viridiplantae</taxon>
        <taxon>Streptophyta</taxon>
        <taxon>Embryophyta</taxon>
        <taxon>Tracheophyta</taxon>
        <taxon>Spermatophyta</taxon>
        <taxon>Magnoliopsida</taxon>
        <taxon>Ranunculales</taxon>
        <taxon>Ranunculaceae</taxon>
        <taxon>Thalictroideae</taxon>
        <taxon>Thalictrum</taxon>
    </lineage>
</organism>
<protein>
    <recommendedName>
        <fullName evidence="8">Defensin-like protein</fullName>
    </recommendedName>
</protein>
<dbReference type="Pfam" id="PF07333">
    <property type="entry name" value="SLR1-BP"/>
    <property type="match status" value="1"/>
</dbReference>
<feature type="chain" id="PRO_5029893977" description="Defensin-like protein" evidence="5">
    <location>
        <begin position="29"/>
        <end position="78"/>
    </location>
</feature>
<feature type="signal peptide" evidence="5">
    <location>
        <begin position="1"/>
        <end position="28"/>
    </location>
</feature>
<evidence type="ECO:0008006" key="8">
    <source>
        <dbReference type="Google" id="ProtNLM"/>
    </source>
</evidence>
<proteinExistence type="inferred from homology"/>
<keyword evidence="5" id="KW-0732">Signal</keyword>
<evidence type="ECO:0000256" key="3">
    <source>
        <dbReference type="ARBA" id="ARBA00022577"/>
    </source>
</evidence>
<sequence>MANFCYARIFFIVLIALSVLAGVPQANAQKQCEATLNDKCYLPTCGQECYQKYNGRGFCTDRGFGKVSECKCNYIGNC</sequence>
<keyword evidence="4" id="KW-0611">Plant defense</keyword>
<dbReference type="GO" id="GO:0031640">
    <property type="term" value="P:killing of cells of another organism"/>
    <property type="evidence" value="ECO:0007669"/>
    <property type="project" value="UniProtKB-KW"/>
</dbReference>
<dbReference type="EMBL" id="JABWDY010000329">
    <property type="protein sequence ID" value="KAF5208188.1"/>
    <property type="molecule type" value="Genomic_DNA"/>
</dbReference>
<comment type="similarity">
    <text evidence="1">Belongs to the DEFL family.</text>
</comment>
<name>A0A7J6XGH6_THATH</name>
<keyword evidence="2" id="KW-0929">Antimicrobial</keyword>
<evidence type="ECO:0000256" key="1">
    <source>
        <dbReference type="ARBA" id="ARBA00006722"/>
    </source>
</evidence>
<keyword evidence="3" id="KW-0295">Fungicide</keyword>
<evidence type="ECO:0000256" key="2">
    <source>
        <dbReference type="ARBA" id="ARBA00022529"/>
    </source>
</evidence>
<reference evidence="6 7" key="1">
    <citation type="submission" date="2020-06" db="EMBL/GenBank/DDBJ databases">
        <title>Transcriptomic and genomic resources for Thalictrum thalictroides and T. hernandezii: Facilitating candidate gene discovery in an emerging model plant lineage.</title>
        <authorList>
            <person name="Arias T."/>
            <person name="Riano-Pachon D.M."/>
            <person name="Di Stilio V.S."/>
        </authorList>
    </citation>
    <scope>NUCLEOTIDE SEQUENCE [LARGE SCALE GENOMIC DNA]</scope>
    <source>
        <strain evidence="7">cv. WT478/WT964</strain>
        <tissue evidence="6">Leaves</tissue>
    </source>
</reference>
<comment type="caution">
    <text evidence="6">The sequence shown here is derived from an EMBL/GenBank/DDBJ whole genome shotgun (WGS) entry which is preliminary data.</text>
</comment>
<gene>
    <name evidence="6" type="ORF">FRX31_002225</name>
</gene>
<dbReference type="PANTHER" id="PTHR33830:SF3">
    <property type="entry name" value="DEFENSIN-LIKE PROTEIN 127-RELATED"/>
    <property type="match status" value="1"/>
</dbReference>
<dbReference type="PANTHER" id="PTHR33830">
    <property type="entry name" value="DEFENSIN-LIKE PROTEIN 184-RELATED"/>
    <property type="match status" value="1"/>
</dbReference>
<dbReference type="Proteomes" id="UP000554482">
    <property type="component" value="Unassembled WGS sequence"/>
</dbReference>
<evidence type="ECO:0000256" key="5">
    <source>
        <dbReference type="SAM" id="SignalP"/>
    </source>
</evidence>
<dbReference type="GO" id="GO:0050832">
    <property type="term" value="P:defense response to fungus"/>
    <property type="evidence" value="ECO:0007669"/>
    <property type="project" value="UniProtKB-KW"/>
</dbReference>